<evidence type="ECO:0000313" key="5">
    <source>
        <dbReference type="Proteomes" id="UP000009138"/>
    </source>
</evidence>
<evidence type="ECO:0000313" key="4">
    <source>
        <dbReference type="EMBL" id="EIE91108.1"/>
    </source>
</evidence>
<sequence length="160" mass="18376">MPIWYRYCHKEWHIKFECPQSNIFVICYSCHQYGHRSFECTRRNTPISSLKKRDRKSYQTQPLVSINTTKKNIETSISDYKDEERDDMSITSDTIEDQPIEAEGLLQPTQDLQAPAQHLSSGDDNSTTSGCPDANEVINGIMRGSSFGMQMRPSILNLNH</sequence>
<evidence type="ECO:0000256" key="2">
    <source>
        <dbReference type="SAM" id="MobiDB-lite"/>
    </source>
</evidence>
<accession>I1CRM8</accession>
<gene>
    <name evidence="4" type="ORF">RO3G_15819</name>
</gene>
<name>I1CRM8_RHIO9</name>
<keyword evidence="1" id="KW-0862">Zinc</keyword>
<dbReference type="SUPFAM" id="SSF57756">
    <property type="entry name" value="Retrovirus zinc finger-like domains"/>
    <property type="match status" value="1"/>
</dbReference>
<dbReference type="GO" id="GO:0008270">
    <property type="term" value="F:zinc ion binding"/>
    <property type="evidence" value="ECO:0007669"/>
    <property type="project" value="UniProtKB-KW"/>
</dbReference>
<feature type="domain" description="CCHC-type" evidence="3">
    <location>
        <begin position="27"/>
        <end position="42"/>
    </location>
</feature>
<dbReference type="InterPro" id="IPR001878">
    <property type="entry name" value="Znf_CCHC"/>
</dbReference>
<dbReference type="GO" id="GO:0003676">
    <property type="term" value="F:nucleic acid binding"/>
    <property type="evidence" value="ECO:0007669"/>
    <property type="project" value="InterPro"/>
</dbReference>
<dbReference type="GeneID" id="93622784"/>
<dbReference type="Proteomes" id="UP000009138">
    <property type="component" value="Unassembled WGS sequence"/>
</dbReference>
<dbReference type="InParanoid" id="I1CRM8"/>
<feature type="region of interest" description="Disordered" evidence="2">
    <location>
        <begin position="115"/>
        <end position="137"/>
    </location>
</feature>
<keyword evidence="1" id="KW-0863">Zinc-finger</keyword>
<dbReference type="SMART" id="SM00343">
    <property type="entry name" value="ZnF_C2HC"/>
    <property type="match status" value="2"/>
</dbReference>
<dbReference type="PROSITE" id="PS50158">
    <property type="entry name" value="ZF_CCHC"/>
    <property type="match status" value="1"/>
</dbReference>
<organism evidence="4 5">
    <name type="scientific">Rhizopus delemar (strain RA 99-880 / ATCC MYA-4621 / FGSC 9543 / NRRL 43880)</name>
    <name type="common">Mucormycosis agent</name>
    <name type="synonym">Rhizopus arrhizus var. delemar</name>
    <dbReference type="NCBI Taxonomy" id="246409"/>
    <lineage>
        <taxon>Eukaryota</taxon>
        <taxon>Fungi</taxon>
        <taxon>Fungi incertae sedis</taxon>
        <taxon>Mucoromycota</taxon>
        <taxon>Mucoromycotina</taxon>
        <taxon>Mucoromycetes</taxon>
        <taxon>Mucorales</taxon>
        <taxon>Mucorineae</taxon>
        <taxon>Rhizopodaceae</taxon>
        <taxon>Rhizopus</taxon>
    </lineage>
</organism>
<evidence type="ECO:0000259" key="3">
    <source>
        <dbReference type="PROSITE" id="PS50158"/>
    </source>
</evidence>
<dbReference type="InterPro" id="IPR036875">
    <property type="entry name" value="Znf_CCHC_sf"/>
</dbReference>
<keyword evidence="5" id="KW-1185">Reference proteome</keyword>
<keyword evidence="1" id="KW-0479">Metal-binding</keyword>
<protein>
    <recommendedName>
        <fullName evidence="3">CCHC-type domain-containing protein</fullName>
    </recommendedName>
</protein>
<feature type="compositionally biased region" description="Polar residues" evidence="2">
    <location>
        <begin position="115"/>
        <end position="130"/>
    </location>
</feature>
<evidence type="ECO:0000256" key="1">
    <source>
        <dbReference type="PROSITE-ProRule" id="PRU00047"/>
    </source>
</evidence>
<dbReference type="EMBL" id="CH476748">
    <property type="protein sequence ID" value="EIE91108.1"/>
    <property type="molecule type" value="Genomic_DNA"/>
</dbReference>
<reference evidence="4 5" key="1">
    <citation type="journal article" date="2009" name="PLoS Genet.">
        <title>Genomic analysis of the basal lineage fungus Rhizopus oryzae reveals a whole-genome duplication.</title>
        <authorList>
            <person name="Ma L.-J."/>
            <person name="Ibrahim A.S."/>
            <person name="Skory C."/>
            <person name="Grabherr M.G."/>
            <person name="Burger G."/>
            <person name="Butler M."/>
            <person name="Elias M."/>
            <person name="Idnurm A."/>
            <person name="Lang B.F."/>
            <person name="Sone T."/>
            <person name="Abe A."/>
            <person name="Calvo S.E."/>
            <person name="Corrochano L.M."/>
            <person name="Engels R."/>
            <person name="Fu J."/>
            <person name="Hansberg W."/>
            <person name="Kim J.-M."/>
            <person name="Kodira C.D."/>
            <person name="Koehrsen M.J."/>
            <person name="Liu B."/>
            <person name="Miranda-Saavedra D."/>
            <person name="O'Leary S."/>
            <person name="Ortiz-Castellanos L."/>
            <person name="Poulter R."/>
            <person name="Rodriguez-Romero J."/>
            <person name="Ruiz-Herrera J."/>
            <person name="Shen Y.-Q."/>
            <person name="Zeng Q."/>
            <person name="Galagan J."/>
            <person name="Birren B.W."/>
            <person name="Cuomo C.A."/>
            <person name="Wickes B.L."/>
        </authorList>
    </citation>
    <scope>NUCLEOTIDE SEQUENCE [LARGE SCALE GENOMIC DNA]</scope>
    <source>
        <strain evidence="5">RA 99-880 / ATCC MYA-4621 / FGSC 9543 / NRRL 43880</strain>
    </source>
</reference>
<dbReference type="VEuPathDB" id="FungiDB:RO3G_15819"/>
<proteinExistence type="predicted"/>
<dbReference type="AlphaFoldDB" id="I1CRM8"/>
<dbReference type="RefSeq" id="XP_067526504.1">
    <property type="nucleotide sequence ID" value="XM_067670403.1"/>
</dbReference>
<dbReference type="Gene3D" id="4.10.60.10">
    <property type="entry name" value="Zinc finger, CCHC-type"/>
    <property type="match status" value="1"/>
</dbReference>